<evidence type="ECO:0000313" key="6">
    <source>
        <dbReference type="Proteomes" id="UP000199766"/>
    </source>
</evidence>
<dbReference type="SUPFAM" id="SSF52317">
    <property type="entry name" value="Class I glutamine amidotransferase-like"/>
    <property type="match status" value="1"/>
</dbReference>
<organism evidence="5 6">
    <name type="scientific">Giesbergeria anulus</name>
    <dbReference type="NCBI Taxonomy" id="180197"/>
    <lineage>
        <taxon>Bacteria</taxon>
        <taxon>Pseudomonadati</taxon>
        <taxon>Pseudomonadota</taxon>
        <taxon>Betaproteobacteria</taxon>
        <taxon>Burkholderiales</taxon>
        <taxon>Comamonadaceae</taxon>
        <taxon>Giesbergeria</taxon>
    </lineage>
</organism>
<evidence type="ECO:0000313" key="5">
    <source>
        <dbReference type="EMBL" id="SER19806.1"/>
    </source>
</evidence>
<dbReference type="AlphaFoldDB" id="A0A1H9M7Y5"/>
<reference evidence="5 6" key="1">
    <citation type="submission" date="2016-10" db="EMBL/GenBank/DDBJ databases">
        <authorList>
            <person name="de Groot N.N."/>
        </authorList>
    </citation>
    <scope>NUCLEOTIDE SEQUENCE [LARGE SCALE GENOMIC DNA]</scope>
    <source>
        <strain evidence="5 6">ATCC 35958</strain>
    </source>
</reference>
<dbReference type="Proteomes" id="UP000199766">
    <property type="component" value="Unassembled WGS sequence"/>
</dbReference>
<dbReference type="EMBL" id="FOGD01000005">
    <property type="protein sequence ID" value="SER19806.1"/>
    <property type="molecule type" value="Genomic_DNA"/>
</dbReference>
<keyword evidence="1" id="KW-0346">Stress response</keyword>
<sequence length="248" mass="26386">MYRTTLTFDRLKEHYMTPRILMIVTSNARLGDTGKPTGLWAEELAVPYYALVDAGVEVTLASPAGGPTPIDPGSLKPMGENDPVVERFLADAALQARIAATSKAADWDGAQFDAVFFPGGHGTMWDLPHDAGVTRAVERAFAARKLIASVCHGAAGLVTALRPDGQSIVKGLRVNAFTDAEEVAVGLETVVPFLLETRLRQLGGKFEGAANWQPFAIRDGQLITGQNPQSSHLVALELLAALRGVAQG</sequence>
<keyword evidence="5" id="KW-0378">Hydrolase</keyword>
<dbReference type="STRING" id="180197.SAMN02982919_01906"/>
<gene>
    <name evidence="5" type="ORF">SAMN02982919_01906</name>
</gene>
<protein>
    <submittedName>
        <fullName evidence="5">Putative intracellular protease/amidase</fullName>
    </submittedName>
</protein>
<feature type="domain" description="DJ-1/PfpI" evidence="4">
    <location>
        <begin position="43"/>
        <end position="240"/>
    </location>
</feature>
<comment type="similarity">
    <text evidence="3">Belongs to the peptidase C56 family. HSP31-like subfamily.</text>
</comment>
<dbReference type="InterPro" id="IPR002818">
    <property type="entry name" value="DJ-1/PfpI"/>
</dbReference>
<dbReference type="GO" id="GO:0006508">
    <property type="term" value="P:proteolysis"/>
    <property type="evidence" value="ECO:0007669"/>
    <property type="project" value="UniProtKB-KW"/>
</dbReference>
<dbReference type="Pfam" id="PF01965">
    <property type="entry name" value="DJ-1_PfpI"/>
    <property type="match status" value="1"/>
</dbReference>
<evidence type="ECO:0000256" key="3">
    <source>
        <dbReference type="ARBA" id="ARBA00038493"/>
    </source>
</evidence>
<dbReference type="Gene3D" id="3.40.50.880">
    <property type="match status" value="1"/>
</dbReference>
<evidence type="ECO:0000256" key="1">
    <source>
        <dbReference type="ARBA" id="ARBA00023016"/>
    </source>
</evidence>
<dbReference type="InterPro" id="IPR029062">
    <property type="entry name" value="Class_I_gatase-like"/>
</dbReference>
<name>A0A1H9M7Y5_9BURK</name>
<keyword evidence="5" id="KW-0645">Protease</keyword>
<evidence type="ECO:0000256" key="2">
    <source>
        <dbReference type="ARBA" id="ARBA00023239"/>
    </source>
</evidence>
<proteinExistence type="inferred from homology"/>
<accession>A0A1H9M7Y5</accession>
<dbReference type="PANTHER" id="PTHR48094">
    <property type="entry name" value="PROTEIN/NUCLEIC ACID DEGLYCASE DJ-1-RELATED"/>
    <property type="match status" value="1"/>
</dbReference>
<dbReference type="GO" id="GO:0019172">
    <property type="term" value="F:glyoxalase III activity"/>
    <property type="evidence" value="ECO:0007669"/>
    <property type="project" value="TreeGrafter"/>
</dbReference>
<keyword evidence="6" id="KW-1185">Reference proteome</keyword>
<evidence type="ECO:0000259" key="4">
    <source>
        <dbReference type="Pfam" id="PF01965"/>
    </source>
</evidence>
<dbReference type="GO" id="GO:0019243">
    <property type="term" value="P:methylglyoxal catabolic process to D-lactate via S-lactoyl-glutathione"/>
    <property type="evidence" value="ECO:0007669"/>
    <property type="project" value="TreeGrafter"/>
</dbReference>
<dbReference type="GO" id="GO:0005737">
    <property type="term" value="C:cytoplasm"/>
    <property type="evidence" value="ECO:0007669"/>
    <property type="project" value="TreeGrafter"/>
</dbReference>
<dbReference type="GO" id="GO:0008233">
    <property type="term" value="F:peptidase activity"/>
    <property type="evidence" value="ECO:0007669"/>
    <property type="project" value="UniProtKB-KW"/>
</dbReference>
<dbReference type="InterPro" id="IPR050325">
    <property type="entry name" value="Prot/Nucl_acid_deglycase"/>
</dbReference>
<keyword evidence="2" id="KW-0456">Lyase</keyword>
<dbReference type="PANTHER" id="PTHR48094:SF11">
    <property type="entry name" value="GLUTATHIONE-INDEPENDENT GLYOXALASE HSP31-RELATED"/>
    <property type="match status" value="1"/>
</dbReference>
<dbReference type="CDD" id="cd03141">
    <property type="entry name" value="GATase1_Hsp31_like"/>
    <property type="match status" value="1"/>
</dbReference>